<keyword evidence="4" id="KW-0547">Nucleotide-binding</keyword>
<keyword evidence="4" id="KW-0067">ATP-binding</keyword>
<dbReference type="InterPro" id="IPR036890">
    <property type="entry name" value="HATPase_C_sf"/>
</dbReference>
<keyword evidence="1" id="KW-0723">Serine/threonine-protein kinase</keyword>
<dbReference type="GO" id="GO:0005524">
    <property type="term" value="F:ATP binding"/>
    <property type="evidence" value="ECO:0007669"/>
    <property type="project" value="UniProtKB-KW"/>
</dbReference>
<dbReference type="GO" id="GO:0004674">
    <property type="term" value="F:protein serine/threonine kinase activity"/>
    <property type="evidence" value="ECO:0007669"/>
    <property type="project" value="UniProtKB-KW"/>
</dbReference>
<dbReference type="OrthoDB" id="3476350at2"/>
<gene>
    <name evidence="4" type="ORF">FNH09_45710</name>
</gene>
<keyword evidence="5" id="KW-1185">Reference proteome</keyword>
<proteinExistence type="predicted"/>
<dbReference type="InterPro" id="IPR050267">
    <property type="entry name" value="Anti-sigma-factor_SerPK"/>
</dbReference>
<sequence>MPPLAGPGTPRRRDKPVITTAAGPNLPDVPGYSVLLPCEPAAVQRARRFVSRALETWNMHQLTADAQLIVSELLTNTIDHTPCPTAAVTVQRPLTHRTRLTVTDVGVGIGVPTLSPADDTSERGRGLVLVEALSTRWGCNLQEDLPAHAGRLPRGRCDHRSAGWREHQRLRLHLPADHPGLR</sequence>
<keyword evidence="1" id="KW-0418">Kinase</keyword>
<organism evidence="4 5">
    <name type="scientific">Streptomyces adustus</name>
    <dbReference type="NCBI Taxonomy" id="1609272"/>
    <lineage>
        <taxon>Bacteria</taxon>
        <taxon>Bacillati</taxon>
        <taxon>Actinomycetota</taxon>
        <taxon>Actinomycetes</taxon>
        <taxon>Kitasatosporales</taxon>
        <taxon>Streptomycetaceae</taxon>
        <taxon>Streptomyces</taxon>
    </lineage>
</organism>
<accession>A0A5N8VTD2</accession>
<dbReference type="Pfam" id="PF13581">
    <property type="entry name" value="HATPase_c_2"/>
    <property type="match status" value="1"/>
</dbReference>
<dbReference type="PANTHER" id="PTHR35526:SF3">
    <property type="entry name" value="ANTI-SIGMA-F FACTOR RSBW"/>
    <property type="match status" value="1"/>
</dbReference>
<dbReference type="PANTHER" id="PTHR35526">
    <property type="entry name" value="ANTI-SIGMA-F FACTOR RSBW-RELATED"/>
    <property type="match status" value="1"/>
</dbReference>
<evidence type="ECO:0000256" key="2">
    <source>
        <dbReference type="SAM" id="MobiDB-lite"/>
    </source>
</evidence>
<dbReference type="Gene3D" id="3.30.565.10">
    <property type="entry name" value="Histidine kinase-like ATPase, C-terminal domain"/>
    <property type="match status" value="1"/>
</dbReference>
<feature type="region of interest" description="Disordered" evidence="2">
    <location>
        <begin position="1"/>
        <end position="23"/>
    </location>
</feature>
<name>A0A5N8VTD2_9ACTN</name>
<dbReference type="EMBL" id="VJZD01000471">
    <property type="protein sequence ID" value="MPY38249.1"/>
    <property type="molecule type" value="Genomic_DNA"/>
</dbReference>
<dbReference type="InterPro" id="IPR003594">
    <property type="entry name" value="HATPase_dom"/>
</dbReference>
<feature type="domain" description="Histidine kinase/HSP90-like ATPase" evidence="3">
    <location>
        <begin position="37"/>
        <end position="135"/>
    </location>
</feature>
<dbReference type="SUPFAM" id="SSF55874">
    <property type="entry name" value="ATPase domain of HSP90 chaperone/DNA topoisomerase II/histidine kinase"/>
    <property type="match status" value="1"/>
</dbReference>
<evidence type="ECO:0000256" key="1">
    <source>
        <dbReference type="ARBA" id="ARBA00022527"/>
    </source>
</evidence>
<evidence type="ECO:0000313" key="5">
    <source>
        <dbReference type="Proteomes" id="UP000325849"/>
    </source>
</evidence>
<dbReference type="Proteomes" id="UP000325849">
    <property type="component" value="Unassembled WGS sequence"/>
</dbReference>
<dbReference type="CDD" id="cd16936">
    <property type="entry name" value="HATPase_RsbW-like"/>
    <property type="match status" value="1"/>
</dbReference>
<keyword evidence="1" id="KW-0808">Transferase</keyword>
<dbReference type="AlphaFoldDB" id="A0A5N8VTD2"/>
<feature type="non-terminal residue" evidence="4">
    <location>
        <position position="182"/>
    </location>
</feature>
<comment type="caution">
    <text evidence="4">The sequence shown here is derived from an EMBL/GenBank/DDBJ whole genome shotgun (WGS) entry which is preliminary data.</text>
</comment>
<protein>
    <submittedName>
        <fullName evidence="4">ATP-binding protein</fullName>
    </submittedName>
</protein>
<evidence type="ECO:0000259" key="3">
    <source>
        <dbReference type="Pfam" id="PF13581"/>
    </source>
</evidence>
<reference evidence="4 5" key="1">
    <citation type="submission" date="2019-07" db="EMBL/GenBank/DDBJ databases">
        <title>New species of Amycolatopsis and Streptomyces.</title>
        <authorList>
            <person name="Duangmal K."/>
            <person name="Teo W.F.A."/>
            <person name="Lipun K."/>
        </authorList>
    </citation>
    <scope>NUCLEOTIDE SEQUENCE [LARGE SCALE GENOMIC DNA]</scope>
    <source>
        <strain evidence="4 5">NBRC 109810</strain>
    </source>
</reference>
<evidence type="ECO:0000313" key="4">
    <source>
        <dbReference type="EMBL" id="MPY38249.1"/>
    </source>
</evidence>